<evidence type="ECO:0000313" key="3">
    <source>
        <dbReference type="Proteomes" id="UP000800200"/>
    </source>
</evidence>
<feature type="region of interest" description="Disordered" evidence="1">
    <location>
        <begin position="55"/>
        <end position="163"/>
    </location>
</feature>
<sequence length="183" mass="20320">MSYRSIERAIAIERTQAMNYHRPQISRNSISSIDLKTPIIILMLLPETVPTSFSDIGPSHDRVSDGGHNHSLNDLVNDSTEEEKEGGDDDDDDDDDDESNDGDDDEDEDEKEASSSSSEDNNDSDDEDHKGHSNLHKPLAYPKRSPCRARKPTLTDCLPESNEAASKVASYANKGEWLIQGFL</sequence>
<organism evidence="2 3">
    <name type="scientific">Zopfia rhizophila CBS 207.26</name>
    <dbReference type="NCBI Taxonomy" id="1314779"/>
    <lineage>
        <taxon>Eukaryota</taxon>
        <taxon>Fungi</taxon>
        <taxon>Dikarya</taxon>
        <taxon>Ascomycota</taxon>
        <taxon>Pezizomycotina</taxon>
        <taxon>Dothideomycetes</taxon>
        <taxon>Dothideomycetes incertae sedis</taxon>
        <taxon>Zopfiaceae</taxon>
        <taxon>Zopfia</taxon>
    </lineage>
</organism>
<gene>
    <name evidence="2" type="ORF">K469DRAFT_693611</name>
</gene>
<protein>
    <submittedName>
        <fullName evidence="2">Uncharacterized protein</fullName>
    </submittedName>
</protein>
<dbReference type="Proteomes" id="UP000800200">
    <property type="component" value="Unassembled WGS sequence"/>
</dbReference>
<proteinExistence type="predicted"/>
<keyword evidence="3" id="KW-1185">Reference proteome</keyword>
<accession>A0A6A6DK77</accession>
<dbReference type="AlphaFoldDB" id="A0A6A6DK77"/>
<evidence type="ECO:0000313" key="2">
    <source>
        <dbReference type="EMBL" id="KAF2179924.1"/>
    </source>
</evidence>
<feature type="compositionally biased region" description="Basic and acidic residues" evidence="1">
    <location>
        <begin position="58"/>
        <end position="68"/>
    </location>
</feature>
<dbReference type="EMBL" id="ML994661">
    <property type="protein sequence ID" value="KAF2179924.1"/>
    <property type="molecule type" value="Genomic_DNA"/>
</dbReference>
<feature type="compositionally biased region" description="Acidic residues" evidence="1">
    <location>
        <begin position="79"/>
        <end position="111"/>
    </location>
</feature>
<name>A0A6A6DK77_9PEZI</name>
<evidence type="ECO:0000256" key="1">
    <source>
        <dbReference type="SAM" id="MobiDB-lite"/>
    </source>
</evidence>
<reference evidence="2" key="1">
    <citation type="journal article" date="2020" name="Stud. Mycol.">
        <title>101 Dothideomycetes genomes: a test case for predicting lifestyles and emergence of pathogens.</title>
        <authorList>
            <person name="Haridas S."/>
            <person name="Albert R."/>
            <person name="Binder M."/>
            <person name="Bloem J."/>
            <person name="Labutti K."/>
            <person name="Salamov A."/>
            <person name="Andreopoulos B."/>
            <person name="Baker S."/>
            <person name="Barry K."/>
            <person name="Bills G."/>
            <person name="Bluhm B."/>
            <person name="Cannon C."/>
            <person name="Castanera R."/>
            <person name="Culley D."/>
            <person name="Daum C."/>
            <person name="Ezra D."/>
            <person name="Gonzalez J."/>
            <person name="Henrissat B."/>
            <person name="Kuo A."/>
            <person name="Liang C."/>
            <person name="Lipzen A."/>
            <person name="Lutzoni F."/>
            <person name="Magnuson J."/>
            <person name="Mondo S."/>
            <person name="Nolan M."/>
            <person name="Ohm R."/>
            <person name="Pangilinan J."/>
            <person name="Park H.-J."/>
            <person name="Ramirez L."/>
            <person name="Alfaro M."/>
            <person name="Sun H."/>
            <person name="Tritt A."/>
            <person name="Yoshinaga Y."/>
            <person name="Zwiers L.-H."/>
            <person name="Turgeon B."/>
            <person name="Goodwin S."/>
            <person name="Spatafora J."/>
            <person name="Crous P."/>
            <person name="Grigoriev I."/>
        </authorList>
    </citation>
    <scope>NUCLEOTIDE SEQUENCE</scope>
    <source>
        <strain evidence="2">CBS 207.26</strain>
    </source>
</reference>